<dbReference type="PROSITE" id="PS52004">
    <property type="entry name" value="KS3_2"/>
    <property type="match status" value="1"/>
</dbReference>
<evidence type="ECO:0000256" key="2">
    <source>
        <dbReference type="ARBA" id="ARBA00001957"/>
    </source>
</evidence>
<dbReference type="InterPro" id="IPR009081">
    <property type="entry name" value="PP-bd_ACP"/>
</dbReference>
<evidence type="ECO:0000256" key="19">
    <source>
        <dbReference type="ARBA" id="ARBA00073623"/>
    </source>
</evidence>
<comment type="cofactor">
    <cofactor evidence="1">
        <name>NADP(+)</name>
        <dbReference type="ChEBI" id="CHEBI:58349"/>
    </cofactor>
</comment>
<comment type="catalytic activity">
    <reaction evidence="13">
        <text>17-(4-hydroxyphenyl)heptadecanoyl-[(phenol)carboxyphthiodiolenone synthase] + 2 (S)-methylmalonyl-CoA + 3 malonyl-CoA + 5 NADPH + 10 H(+) = C35-(phenol)carboxyphthiodiolenone-[(phenol)carboxyphthiodiolenone synthase] + 5 CO2 + 5 NADP(+) + 5 CoA + 2 H2O</text>
        <dbReference type="Rhea" id="RHEA:57756"/>
        <dbReference type="Rhea" id="RHEA-COMP:14272"/>
        <dbReference type="Rhea" id="RHEA-COMP:14989"/>
        <dbReference type="ChEBI" id="CHEBI:15377"/>
        <dbReference type="ChEBI" id="CHEBI:15378"/>
        <dbReference type="ChEBI" id="CHEBI:16526"/>
        <dbReference type="ChEBI" id="CHEBI:57287"/>
        <dbReference type="ChEBI" id="CHEBI:57327"/>
        <dbReference type="ChEBI" id="CHEBI:57384"/>
        <dbReference type="ChEBI" id="CHEBI:57783"/>
        <dbReference type="ChEBI" id="CHEBI:58349"/>
        <dbReference type="ChEBI" id="CHEBI:133300"/>
        <dbReference type="ChEBI" id="CHEBI:142259"/>
        <dbReference type="EC" id="2.3.1.292"/>
    </reaction>
</comment>
<dbReference type="CDD" id="cd00833">
    <property type="entry name" value="PKS"/>
    <property type="match status" value="1"/>
</dbReference>
<evidence type="ECO:0000313" key="27">
    <source>
        <dbReference type="EMBL" id="OEV34262.1"/>
    </source>
</evidence>
<dbReference type="InterPro" id="IPR016039">
    <property type="entry name" value="Thiolase-like"/>
</dbReference>
<reference evidence="28" key="4">
    <citation type="submission" date="2016-08" db="EMBL/GenBank/DDBJ databases">
        <title>Sequencing, assembly and comparative genomics of S. aureofaciens ATCC 10762.</title>
        <authorList>
            <person name="Gradnigo J.S."/>
            <person name="Johnson N."/>
            <person name="Somerville G.A."/>
        </authorList>
    </citation>
    <scope>NUCLEOTIDE SEQUENCE [LARGE SCALE GENOMIC DNA]</scope>
    <source>
        <strain evidence="28">ATCC 10762 / DSM 40127 / CCM 3239 / JCM 4008 / LMG 5968 / NBRC 12843 / NCIMB 8234 / A-377</strain>
    </source>
</reference>
<dbReference type="SUPFAM" id="SSF53901">
    <property type="entry name" value="Thiolase-like"/>
    <property type="match status" value="1"/>
</dbReference>
<gene>
    <name evidence="26" type="ORF">GCM10010502_04120</name>
    <name evidence="27" type="ORF">HS99_0036665</name>
</gene>
<evidence type="ECO:0000256" key="12">
    <source>
        <dbReference type="ARBA" id="ARBA00023315"/>
    </source>
</evidence>
<dbReference type="InterPro" id="IPR020841">
    <property type="entry name" value="PKS_Beta-ketoAc_synthase_dom"/>
</dbReference>
<evidence type="ECO:0000256" key="22">
    <source>
        <dbReference type="ARBA" id="ARBA00084020"/>
    </source>
</evidence>
<reference evidence="26" key="5">
    <citation type="submission" date="2020-09" db="EMBL/GenBank/DDBJ databases">
        <authorList>
            <person name="Sun Q."/>
            <person name="Ohkuma M."/>
        </authorList>
    </citation>
    <scope>NUCLEOTIDE SEQUENCE</scope>
    <source>
        <strain evidence="26">JCM 4434</strain>
    </source>
</reference>
<organism evidence="27 28">
    <name type="scientific">Kitasatospora aureofaciens</name>
    <name type="common">Streptomyces aureofaciens</name>
    <dbReference type="NCBI Taxonomy" id="1894"/>
    <lineage>
        <taxon>Bacteria</taxon>
        <taxon>Bacillati</taxon>
        <taxon>Actinomycetota</taxon>
        <taxon>Actinomycetes</taxon>
        <taxon>Kitasatosporales</taxon>
        <taxon>Streptomycetaceae</taxon>
        <taxon>Kitasatospora</taxon>
    </lineage>
</organism>
<dbReference type="GO" id="GO:0034081">
    <property type="term" value="C:polyketide synthase complex"/>
    <property type="evidence" value="ECO:0007669"/>
    <property type="project" value="UniProtKB-ARBA"/>
</dbReference>
<comment type="caution">
    <text evidence="27">The sequence shown here is derived from an EMBL/GenBank/DDBJ whole genome shotgun (WGS) entry which is preliminary data.</text>
</comment>
<dbReference type="Pfam" id="PF22621">
    <property type="entry name" value="CurL-like_PKS_C"/>
    <property type="match status" value="1"/>
</dbReference>
<dbReference type="SUPFAM" id="SSF47336">
    <property type="entry name" value="ACP-like"/>
    <property type="match status" value="1"/>
</dbReference>
<dbReference type="SUPFAM" id="SSF52151">
    <property type="entry name" value="FabD/lysophospholipase-like"/>
    <property type="match status" value="1"/>
</dbReference>
<dbReference type="EC" id="2.3.1.292" evidence="18"/>
<evidence type="ECO:0000256" key="18">
    <source>
        <dbReference type="ARBA" id="ARBA00066974"/>
    </source>
</evidence>
<reference evidence="27" key="3">
    <citation type="submission" date="2016-08" db="EMBL/GenBank/DDBJ databases">
        <title>Sequencing, Assembly and Comparative Genomics of S. aureofaciens ATCC 10762.</title>
        <authorList>
            <person name="Gradnigo J.S."/>
            <person name="Johnson N."/>
            <person name="Somerville G.A."/>
        </authorList>
    </citation>
    <scope>NUCLEOTIDE SEQUENCE [LARGE SCALE GENOMIC DNA]</scope>
    <source>
        <strain evidence="27">ATCC 10762</strain>
    </source>
</reference>
<evidence type="ECO:0000256" key="9">
    <source>
        <dbReference type="ARBA" id="ARBA00023098"/>
    </source>
</evidence>
<dbReference type="InterPro" id="IPR014043">
    <property type="entry name" value="Acyl_transferase_dom"/>
</dbReference>
<dbReference type="RefSeq" id="WP_037829422.1">
    <property type="nucleotide sequence ID" value="NZ_BMUB01000001.1"/>
</dbReference>
<comment type="catalytic activity">
    <reaction evidence="16">
        <text>icosanoyl-[(phenol)carboxyphthiodiolenone synthase] + 2 (S)-methylmalonyl-CoA + 3 malonyl-CoA + 5 NADPH + 10 H(+) = C32-carboxyphthiodiolenone-[(phenol)carboxyphthiodiolenone synthase] + 5 CO2 + 5 NADP(+) + 5 CoA + 2 H2O</text>
        <dbReference type="Rhea" id="RHEA:57748"/>
        <dbReference type="Rhea" id="RHEA-COMP:14985"/>
        <dbReference type="Rhea" id="RHEA-COMP:14986"/>
        <dbReference type="ChEBI" id="CHEBI:15377"/>
        <dbReference type="ChEBI" id="CHEBI:15378"/>
        <dbReference type="ChEBI" id="CHEBI:16526"/>
        <dbReference type="ChEBI" id="CHEBI:57287"/>
        <dbReference type="ChEBI" id="CHEBI:57327"/>
        <dbReference type="ChEBI" id="CHEBI:57384"/>
        <dbReference type="ChEBI" id="CHEBI:57783"/>
        <dbReference type="ChEBI" id="CHEBI:58349"/>
        <dbReference type="ChEBI" id="CHEBI:87848"/>
        <dbReference type="ChEBI" id="CHEBI:142236"/>
        <dbReference type="EC" id="2.3.1.292"/>
    </reaction>
</comment>
<dbReference type="Pfam" id="PF21394">
    <property type="entry name" value="Beta-ketacyl_N"/>
    <property type="match status" value="1"/>
</dbReference>
<dbReference type="GeneID" id="97483601"/>
<feature type="domain" description="Carrier" evidence="24">
    <location>
        <begin position="1411"/>
        <end position="1486"/>
    </location>
</feature>
<dbReference type="SMART" id="SM00823">
    <property type="entry name" value="PKS_PP"/>
    <property type="match status" value="1"/>
</dbReference>
<dbReference type="PROSITE" id="PS50075">
    <property type="entry name" value="CARRIER"/>
    <property type="match status" value="1"/>
</dbReference>
<feature type="region of interest" description="Disordered" evidence="23">
    <location>
        <begin position="825"/>
        <end position="853"/>
    </location>
</feature>
<evidence type="ECO:0000256" key="10">
    <source>
        <dbReference type="ARBA" id="ARBA00023194"/>
    </source>
</evidence>
<dbReference type="SUPFAM" id="SSF51735">
    <property type="entry name" value="NAD(P)-binding Rossmann-fold domains"/>
    <property type="match status" value="2"/>
</dbReference>
<evidence type="ECO:0000256" key="1">
    <source>
        <dbReference type="ARBA" id="ARBA00001937"/>
    </source>
</evidence>
<dbReference type="GO" id="GO:0004315">
    <property type="term" value="F:3-oxoacyl-[acyl-carrier-protein] synthase activity"/>
    <property type="evidence" value="ECO:0007669"/>
    <property type="project" value="InterPro"/>
</dbReference>
<accession>A0A8H9HGJ1</accession>
<dbReference type="Pfam" id="PF08659">
    <property type="entry name" value="KR"/>
    <property type="match status" value="1"/>
</dbReference>
<evidence type="ECO:0000256" key="8">
    <source>
        <dbReference type="ARBA" id="ARBA00023002"/>
    </source>
</evidence>
<evidence type="ECO:0000256" key="7">
    <source>
        <dbReference type="ARBA" id="ARBA00022857"/>
    </source>
</evidence>
<dbReference type="InterPro" id="IPR036736">
    <property type="entry name" value="ACP-like_sf"/>
</dbReference>
<dbReference type="InterPro" id="IPR050091">
    <property type="entry name" value="PKS_NRPS_Biosynth_Enz"/>
</dbReference>
<dbReference type="InterPro" id="IPR016036">
    <property type="entry name" value="Malonyl_transacylase_ACP-bd"/>
</dbReference>
<keyword evidence="7" id="KW-0521">NADP</keyword>
<dbReference type="InterPro" id="IPR020806">
    <property type="entry name" value="PKS_PP-bd"/>
</dbReference>
<dbReference type="PROSITE" id="PS00606">
    <property type="entry name" value="KS3_1"/>
    <property type="match status" value="1"/>
</dbReference>
<evidence type="ECO:0000259" key="25">
    <source>
        <dbReference type="PROSITE" id="PS52004"/>
    </source>
</evidence>
<reference evidence="27 28" key="2">
    <citation type="submission" date="2014-07" db="EMBL/GenBank/DDBJ databases">
        <authorList>
            <person name="Zhang J.E."/>
            <person name="Yang H."/>
            <person name="Guo J."/>
            <person name="Deng Z."/>
            <person name="Luo H."/>
            <person name="Luo M."/>
            <person name="Zhao B."/>
        </authorList>
    </citation>
    <scope>NUCLEOTIDE SEQUENCE [LARGE SCALE GENOMIC DNA]</scope>
    <source>
        <strain evidence="27">ATCC 10762</strain>
        <strain evidence="28">ATCC 10762 / DSM 40127 / CCM 3239 / JCM 4008 / LMG 5968 / NBRC 12843 / NCIMB 8234 / A-377</strain>
    </source>
</reference>
<evidence type="ECO:0000256" key="20">
    <source>
        <dbReference type="ARBA" id="ARBA00075053"/>
    </source>
</evidence>
<dbReference type="SMART" id="SM00825">
    <property type="entry name" value="PKS_KS"/>
    <property type="match status" value="1"/>
</dbReference>
<evidence type="ECO:0000256" key="17">
    <source>
        <dbReference type="ARBA" id="ARBA00058455"/>
    </source>
</evidence>
<dbReference type="GO" id="GO:0005886">
    <property type="term" value="C:plasma membrane"/>
    <property type="evidence" value="ECO:0007669"/>
    <property type="project" value="TreeGrafter"/>
</dbReference>
<dbReference type="InterPro" id="IPR013968">
    <property type="entry name" value="PKS_KR"/>
</dbReference>
<sequence>MNAQPVLPDAAETDGRVAVVGLAGRFPGADSVDALWELLAAGTEAISRFGPEELRADGVPDEESGKPGYVAAKGVLSDVAGFDSQLFGYNALEASVIDPQQRIFLECAWAALEDAGCDPDRARGPVAVYAGSLLSTYLIHNLLPRTDLRDSLGVPMLFQGNQPDQLAARAAYKLNLRGPAVSVQTACSTSLVAVHLAVQSLLSEECDLALAGGVTVTVPHRSGYLPVPGGIESPDGHCRPFGAEAAGTVFGNGAGVVVLKRLADALADGDRVHAVILGSAVNNDGANKAGYTAPGVAGQTAVIREALSVAGVAPDTIGYVEAHGTGTPIGDPIEVEALTAAFRAEQDAELRSATGWCGLGSVKSNLGHLDTAAGVTGLIKAVLAVRNGRIPASLHAESVNPGLGLADSPFFVPADLTDWPVSEGPRRAAVSAFGIGGTNAHVILEQAPAAAAREAAGPTAVPVALPLSARTGTALDAAAERLAEDLAAHPDRPLADVARTLRTGRRRLVQRRVVVARDTADAIAALRGGGRRESVRARAGQGAAPVAFLLPGQGAQYPGMALGLHAAHPVFRTALDEASELLRPHLGLDLVELLRSGDAEQLRRSSVTQPAVLAVGHALAALWRHWGVRPAALLGHSLGEYTAALLSGVLDLPEALALVAARGRLMEATAPGAMLAVPLDEAAAADLAARHGLDLAAVNGPAAAVLSGTPGAAERAAAELGERGLRALALPVDRAFHSALCAPAAERFAAELAKVTLREPTVPFLSNLTGDWITPEQATDPGYWTRQMLSPVRFHDGLTRLAALDERMVLVETGPGSVLTDLARSAADGTAAPRLAQPPLPTRGRRGPEDEPGSAVLALGSLWTHGAPVDWEPLDAAARPADLPGYPFERLPHWIEPTVPGRAPATALPASDPDAVHATIGWHPLTGPAGEDPLSGRRQTWLVLLDRAGAAQPLVDLLTARGQIVTTVQPGTGYRRVRRGVYELDPADPAQYAKLLADLRALVRTPTAVLYAWGLDETADETDGYFGLVRLARAMSAESVVHEVRLGVVTAGAFPAAPGERPRPAAALLSGPVQVFGEEYRNLRCTQVDLAAGAALDEAAATAVVRAVLTGPAPLLALRDGALLSRTVERAERPVPAAPARVRADSTWLITGGLGGIGLTLARYLAGAGVARLVLLGRGTGGEAAETALAGLRGVGAEVLAVRADVTDAESLDRALEQARSAFGRIDGVIHAAGVPGGGSVELRSDDSMRAVLAPKTAGLRHLLAALRPGEAEVLVLCSSLATLIPTYGQSDYAAANAYLAAVAEAEAARGERFAVAVDWDMWARVGMASQAEVPEALRAFQAEMLAGALTPEQGARAFAALLDGPAGRAVVARVGAGITDGTLRTSTAPAADLPRTAALPRPELATPYTAPATATEERLAEIYAELLGLDRVGVEDDFLELGGHSLLAAQVAARLRAEFGVDVPARLFFEGGRIADLAVEIEDRIIAELEQQ</sequence>
<keyword evidence="28" id="KW-1185">Reference proteome</keyword>
<evidence type="ECO:0000256" key="3">
    <source>
        <dbReference type="ARBA" id="ARBA00022450"/>
    </source>
</evidence>
<keyword evidence="6" id="KW-0276">Fatty acid metabolism</keyword>
<dbReference type="GO" id="GO:0004312">
    <property type="term" value="F:fatty acid synthase activity"/>
    <property type="evidence" value="ECO:0007669"/>
    <property type="project" value="TreeGrafter"/>
</dbReference>
<dbReference type="PANTHER" id="PTHR43775:SF37">
    <property type="entry name" value="SI:DKEY-61P9.11"/>
    <property type="match status" value="1"/>
</dbReference>
<keyword evidence="8" id="KW-0560">Oxidoreductase</keyword>
<comment type="catalytic activity">
    <reaction evidence="15">
        <text>docosanoyl-[(phenol)carboxyphthiodiolenone synthase] + 2 (S)-methylmalonyl-CoA + 3 malonyl-CoA + 5 NADPH + 10 H(+) = C34-carboxyphthiodiolenone-[(phenol)carboxyphthiodiolenone synthase] + 5 CO2 + 5 NADP(+) + 5 CoA + 2 H2O</text>
        <dbReference type="Rhea" id="RHEA:57752"/>
        <dbReference type="Rhea" id="RHEA-COMP:14987"/>
        <dbReference type="Rhea" id="RHEA-COMP:14988"/>
        <dbReference type="ChEBI" id="CHEBI:15377"/>
        <dbReference type="ChEBI" id="CHEBI:15378"/>
        <dbReference type="ChEBI" id="CHEBI:16526"/>
        <dbReference type="ChEBI" id="CHEBI:57287"/>
        <dbReference type="ChEBI" id="CHEBI:57327"/>
        <dbReference type="ChEBI" id="CHEBI:57384"/>
        <dbReference type="ChEBI" id="CHEBI:57783"/>
        <dbReference type="ChEBI" id="CHEBI:58349"/>
        <dbReference type="ChEBI" id="CHEBI:142237"/>
        <dbReference type="ChEBI" id="CHEBI:142238"/>
        <dbReference type="EC" id="2.3.1.292"/>
    </reaction>
</comment>
<dbReference type="Pfam" id="PF00698">
    <property type="entry name" value="Acyl_transf_1"/>
    <property type="match status" value="1"/>
</dbReference>
<dbReference type="InterPro" id="IPR014030">
    <property type="entry name" value="Ketoacyl_synth_N"/>
</dbReference>
<dbReference type="InterPro" id="IPR001227">
    <property type="entry name" value="Ac_transferase_dom_sf"/>
</dbReference>
<evidence type="ECO:0000259" key="24">
    <source>
        <dbReference type="PROSITE" id="PS50075"/>
    </source>
</evidence>
<comment type="function">
    <text evidence="17">Part of the PpsABCDE complex involved in the biosynthesis of the lipid core common to phthiocerols and phenolphthiocerols by successive additions of malonyl-CoA or methylmalonyl-CoA extender units. PpsA can accept as substrate the activated forms of either icosanoyl (C20), docosanoyl (C22) or lignoceroyl (C24) groups from FadD26, or a (4-hydroxyphenyl)-C17 or (4-hydroxyphenyl)-C19 fatty acyl from FadD29. PpsA initiates the biosynthesis and extends its substrate using a malonyl-CoA extender unit. The PpsB and PpsC proteins add the second and third malonyl-CoA extender units. PpsD adds an (R)-methylmalonyl unit and PpsE adds a second (R)-methylmalonyl unit. The incorporation of the methylmalonyl units results in formation of two branched methyl groups in the elongated product.</text>
</comment>
<evidence type="ECO:0000313" key="26">
    <source>
        <dbReference type="EMBL" id="GGU56880.1"/>
    </source>
</evidence>
<dbReference type="Pfam" id="PF02801">
    <property type="entry name" value="Ketoacyl-synt_C"/>
    <property type="match status" value="1"/>
</dbReference>
<dbReference type="Proteomes" id="UP000610124">
    <property type="component" value="Unassembled WGS sequence"/>
</dbReference>
<dbReference type="GO" id="GO:0071770">
    <property type="term" value="P:DIM/DIP cell wall layer assembly"/>
    <property type="evidence" value="ECO:0007669"/>
    <property type="project" value="TreeGrafter"/>
</dbReference>
<evidence type="ECO:0000256" key="11">
    <source>
        <dbReference type="ARBA" id="ARBA00023268"/>
    </source>
</evidence>
<dbReference type="InterPro" id="IPR036291">
    <property type="entry name" value="NAD(P)-bd_dom_sf"/>
</dbReference>
<evidence type="ECO:0000313" key="28">
    <source>
        <dbReference type="Proteomes" id="UP000037395"/>
    </source>
</evidence>
<dbReference type="Pfam" id="PF00550">
    <property type="entry name" value="PP-binding"/>
    <property type="match status" value="1"/>
</dbReference>
<dbReference type="PANTHER" id="PTHR43775">
    <property type="entry name" value="FATTY ACID SYNTHASE"/>
    <property type="match status" value="1"/>
</dbReference>
<dbReference type="Proteomes" id="UP000037395">
    <property type="component" value="Unassembled WGS sequence"/>
</dbReference>
<dbReference type="InterPro" id="IPR016035">
    <property type="entry name" value="Acyl_Trfase/lysoPLipase"/>
</dbReference>
<dbReference type="EMBL" id="JPRF03000051">
    <property type="protein sequence ID" value="OEV34262.1"/>
    <property type="molecule type" value="Genomic_DNA"/>
</dbReference>
<comment type="catalytic activity">
    <reaction evidence="14">
        <text>19-(4-hydroxyphenyl)nonadecanoyl-[(phenol)carboxyphthiodiolenone synthase] + 2 (S)-methylmalonyl-CoA + 3 malonyl-CoA + 5 NADPH + 10 H(+) = C37-(phenol)carboxyphthiodiolenone-[(phenol)carboxyphthiodiolenone synthase] + 5 CO2 + 5 NADP(+) + 5 CoA + 2 H2O</text>
        <dbReference type="Rhea" id="RHEA:57760"/>
        <dbReference type="Rhea" id="RHEA-COMP:14273"/>
        <dbReference type="Rhea" id="RHEA-COMP:14990"/>
        <dbReference type="ChEBI" id="CHEBI:15377"/>
        <dbReference type="ChEBI" id="CHEBI:15378"/>
        <dbReference type="ChEBI" id="CHEBI:16526"/>
        <dbReference type="ChEBI" id="CHEBI:57287"/>
        <dbReference type="ChEBI" id="CHEBI:57327"/>
        <dbReference type="ChEBI" id="CHEBI:57384"/>
        <dbReference type="ChEBI" id="CHEBI:57783"/>
        <dbReference type="ChEBI" id="CHEBI:58349"/>
        <dbReference type="ChEBI" id="CHEBI:133301"/>
        <dbReference type="ChEBI" id="CHEBI:142260"/>
        <dbReference type="EC" id="2.3.1.292"/>
    </reaction>
</comment>
<reference evidence="26" key="1">
    <citation type="journal article" date="2014" name="Int. J. Syst. Evol. Microbiol.">
        <title>Complete genome sequence of Corynebacterium casei LMG S-19264T (=DSM 44701T), isolated from a smear-ripened cheese.</title>
        <authorList>
            <consortium name="US DOE Joint Genome Institute (JGI-PGF)"/>
            <person name="Walter F."/>
            <person name="Albersmeier A."/>
            <person name="Kalinowski J."/>
            <person name="Ruckert C."/>
        </authorList>
    </citation>
    <scope>NUCLEOTIDE SEQUENCE</scope>
    <source>
        <strain evidence="26">JCM 4434</strain>
    </source>
</reference>
<dbReference type="Gene3D" id="1.10.1200.10">
    <property type="entry name" value="ACP-like"/>
    <property type="match status" value="1"/>
</dbReference>
<protein>
    <recommendedName>
        <fullName evidence="19">Phenolphthiocerol/phthiocerol polyketide synthase subunit E</fullName>
        <ecNumber evidence="18">2.3.1.292</ecNumber>
    </recommendedName>
    <alternativeName>
        <fullName evidence="21">(Phenol)carboxyphthiodiolenone synthase subunit E</fullName>
    </alternativeName>
    <alternativeName>
        <fullName evidence="22">Beta-ketoacyl-acyl-carrier-protein synthase I</fullName>
    </alternativeName>
    <alternativeName>
        <fullName evidence="20">Phthiocerol synthesis polyketide synthase type I PpsE</fullName>
    </alternativeName>
</protein>
<dbReference type="OrthoDB" id="9778690at2"/>
<evidence type="ECO:0000256" key="5">
    <source>
        <dbReference type="ARBA" id="ARBA00022679"/>
    </source>
</evidence>
<dbReference type="GO" id="GO:0006633">
    <property type="term" value="P:fatty acid biosynthetic process"/>
    <property type="evidence" value="ECO:0007669"/>
    <property type="project" value="InterPro"/>
</dbReference>
<dbReference type="GO" id="GO:0016491">
    <property type="term" value="F:oxidoreductase activity"/>
    <property type="evidence" value="ECO:0007669"/>
    <property type="project" value="UniProtKB-KW"/>
</dbReference>
<dbReference type="Gene3D" id="3.30.70.3290">
    <property type="match status" value="1"/>
</dbReference>
<keyword evidence="3" id="KW-0596">Phosphopantetheine</keyword>
<evidence type="ECO:0000256" key="16">
    <source>
        <dbReference type="ARBA" id="ARBA00052745"/>
    </source>
</evidence>
<dbReference type="InterPro" id="IPR014031">
    <property type="entry name" value="Ketoacyl_synth_C"/>
</dbReference>
<dbReference type="PROSITE" id="PS00012">
    <property type="entry name" value="PHOSPHOPANTETHEINE"/>
    <property type="match status" value="1"/>
</dbReference>
<accession>A0A1E7N0Q3</accession>
<keyword evidence="5" id="KW-0808">Transferase</keyword>
<dbReference type="Gene3D" id="3.40.50.720">
    <property type="entry name" value="NAD(P)-binding Rossmann-like Domain"/>
    <property type="match status" value="1"/>
</dbReference>
<keyword evidence="11" id="KW-0511">Multifunctional enzyme</keyword>
<evidence type="ECO:0000256" key="15">
    <source>
        <dbReference type="ARBA" id="ARBA00052119"/>
    </source>
</evidence>
<keyword evidence="12" id="KW-0012">Acyltransferase</keyword>
<keyword evidence="9" id="KW-0443">Lipid metabolism</keyword>
<dbReference type="Gene3D" id="3.40.47.10">
    <property type="match status" value="1"/>
</dbReference>
<dbReference type="Gene3D" id="3.40.366.10">
    <property type="entry name" value="Malonyl-Coenzyme A Acyl Carrier Protein, domain 2"/>
    <property type="match status" value="1"/>
</dbReference>
<evidence type="ECO:0000256" key="23">
    <source>
        <dbReference type="SAM" id="MobiDB-lite"/>
    </source>
</evidence>
<proteinExistence type="predicted"/>
<dbReference type="SMART" id="SM00822">
    <property type="entry name" value="PKS_KR"/>
    <property type="match status" value="1"/>
</dbReference>
<dbReference type="FunFam" id="3.40.47.10:FF:000042">
    <property type="entry name" value="Polyketide synthase Pks13"/>
    <property type="match status" value="1"/>
</dbReference>
<evidence type="ECO:0000256" key="14">
    <source>
        <dbReference type="ARBA" id="ARBA00051971"/>
    </source>
</evidence>
<dbReference type="InterPro" id="IPR057326">
    <property type="entry name" value="KR_dom"/>
</dbReference>
<feature type="domain" description="Ketosynthase family 3 (KS3)" evidence="25">
    <location>
        <begin position="14"/>
        <end position="446"/>
    </location>
</feature>
<dbReference type="GO" id="GO:0031177">
    <property type="term" value="F:phosphopantetheine binding"/>
    <property type="evidence" value="ECO:0007669"/>
    <property type="project" value="InterPro"/>
</dbReference>
<dbReference type="SMART" id="SM00827">
    <property type="entry name" value="PKS_AT"/>
    <property type="match status" value="1"/>
</dbReference>
<dbReference type="SUPFAM" id="SSF55048">
    <property type="entry name" value="Probable ACP-binding domain of malonyl-CoA ACP transacylase"/>
    <property type="match status" value="1"/>
</dbReference>
<dbReference type="FunFam" id="1.10.1200.10:FF:000005">
    <property type="entry name" value="Nonribosomal peptide synthetase 1"/>
    <property type="match status" value="1"/>
</dbReference>
<dbReference type="EMBL" id="BMUB01000001">
    <property type="protein sequence ID" value="GGU56880.1"/>
    <property type="molecule type" value="Genomic_DNA"/>
</dbReference>
<comment type="cofactor">
    <cofactor evidence="2">
        <name>pantetheine 4'-phosphate</name>
        <dbReference type="ChEBI" id="CHEBI:47942"/>
    </cofactor>
</comment>
<dbReference type="InterPro" id="IPR006162">
    <property type="entry name" value="Ppantetheine_attach_site"/>
</dbReference>
<evidence type="ECO:0000256" key="4">
    <source>
        <dbReference type="ARBA" id="ARBA00022553"/>
    </source>
</evidence>
<name>A0A1E7N0Q3_KITAU</name>
<keyword evidence="10" id="KW-0045">Antibiotic biosynthesis</keyword>
<keyword evidence="4" id="KW-0597">Phosphoprotein</keyword>
<dbReference type="InterPro" id="IPR018201">
    <property type="entry name" value="Ketoacyl_synth_AS"/>
</dbReference>
<evidence type="ECO:0000256" key="21">
    <source>
        <dbReference type="ARBA" id="ARBA00078169"/>
    </source>
</evidence>
<evidence type="ECO:0000256" key="13">
    <source>
        <dbReference type="ARBA" id="ARBA00050973"/>
    </source>
</evidence>
<dbReference type="GO" id="GO:0017000">
    <property type="term" value="P:antibiotic biosynthetic process"/>
    <property type="evidence" value="ECO:0007669"/>
    <property type="project" value="UniProtKB-KW"/>
</dbReference>
<evidence type="ECO:0000256" key="6">
    <source>
        <dbReference type="ARBA" id="ARBA00022832"/>
    </source>
</evidence>
<dbReference type="Pfam" id="PF00109">
    <property type="entry name" value="ketoacyl-synt"/>
    <property type="match status" value="1"/>
</dbReference>
<dbReference type="InterPro" id="IPR049490">
    <property type="entry name" value="C883_1060-like_KR_N"/>
</dbReference>